<evidence type="ECO:0000313" key="2">
    <source>
        <dbReference type="Proteomes" id="UP000603865"/>
    </source>
</evidence>
<dbReference type="InterPro" id="IPR007709">
    <property type="entry name" value="N-FG_amidohydro"/>
</dbReference>
<dbReference type="Pfam" id="PF05013">
    <property type="entry name" value="FGase"/>
    <property type="match status" value="1"/>
</dbReference>
<keyword evidence="2" id="KW-1185">Reference proteome</keyword>
<organism evidence="1 2">
    <name type="scientific">Deinococcus ruber</name>
    <dbReference type="NCBI Taxonomy" id="1848197"/>
    <lineage>
        <taxon>Bacteria</taxon>
        <taxon>Thermotogati</taxon>
        <taxon>Deinococcota</taxon>
        <taxon>Deinococci</taxon>
        <taxon>Deinococcales</taxon>
        <taxon>Deinococcaceae</taxon>
        <taxon>Deinococcus</taxon>
    </lineage>
</organism>
<gene>
    <name evidence="1" type="ORF">GCM10008957_42050</name>
</gene>
<evidence type="ECO:0008006" key="3">
    <source>
        <dbReference type="Google" id="ProtNLM"/>
    </source>
</evidence>
<comment type="caution">
    <text evidence="1">The sequence shown here is derived from an EMBL/GenBank/DDBJ whole genome shotgun (WGS) entry which is preliminary data.</text>
</comment>
<dbReference type="Proteomes" id="UP000603865">
    <property type="component" value="Unassembled WGS sequence"/>
</dbReference>
<reference evidence="1" key="2">
    <citation type="submission" date="2020-09" db="EMBL/GenBank/DDBJ databases">
        <authorList>
            <person name="Sun Q."/>
            <person name="Ohkuma M."/>
        </authorList>
    </citation>
    <scope>NUCLEOTIDE SEQUENCE</scope>
    <source>
        <strain evidence="1">JCM 31311</strain>
    </source>
</reference>
<dbReference type="AlphaFoldDB" id="A0A918CKN2"/>
<reference evidence="1" key="1">
    <citation type="journal article" date="2014" name="Int. J. Syst. Evol. Microbiol.">
        <title>Complete genome sequence of Corynebacterium casei LMG S-19264T (=DSM 44701T), isolated from a smear-ripened cheese.</title>
        <authorList>
            <consortium name="US DOE Joint Genome Institute (JGI-PGF)"/>
            <person name="Walter F."/>
            <person name="Albersmeier A."/>
            <person name="Kalinowski J."/>
            <person name="Ruckert C."/>
        </authorList>
    </citation>
    <scope>NUCLEOTIDE SEQUENCE</scope>
    <source>
        <strain evidence="1">JCM 31311</strain>
    </source>
</reference>
<dbReference type="Gene3D" id="3.40.630.40">
    <property type="entry name" value="Zn-dependent exopeptidases"/>
    <property type="match status" value="1"/>
</dbReference>
<proteinExistence type="predicted"/>
<evidence type="ECO:0000313" key="1">
    <source>
        <dbReference type="EMBL" id="GGR25994.1"/>
    </source>
</evidence>
<name>A0A918CKN2_9DEIO</name>
<sequence>MSLLILTPHSSGQLPASVLHQMLGERVYDSTTREDLQRRIFLDGDPYTELLFLVPGARTLNAPWSRFVVDLNRERSDSSDNGVVKRTGFDRNALYPAGAALDAEDRLRRYWDSFDAQVGAELQGGDVRLMIVGHSMAPHGPALGPDQGKPRPAVTLMVGEGQRATFPPEQVQALQAAAQASFAGVLSSAEVSRVAVNDPWTTDDLSLRYHQAAGVPAFGVEFNAGLYLSEQGQPRDERIQALNAGLRDFAARALALVGG</sequence>
<dbReference type="EMBL" id="BMQL01000037">
    <property type="protein sequence ID" value="GGR25994.1"/>
    <property type="molecule type" value="Genomic_DNA"/>
</dbReference>
<protein>
    <recommendedName>
        <fullName evidence="3">N-formylglutamate amidohydrolase</fullName>
    </recommendedName>
</protein>
<dbReference type="SUPFAM" id="SSF53187">
    <property type="entry name" value="Zn-dependent exopeptidases"/>
    <property type="match status" value="1"/>
</dbReference>
<dbReference type="RefSeq" id="WP_189092472.1">
    <property type="nucleotide sequence ID" value="NZ_BMQL01000037.1"/>
</dbReference>
<accession>A0A918CKN2</accession>